<evidence type="ECO:0000256" key="6">
    <source>
        <dbReference type="ARBA" id="ARBA00022989"/>
    </source>
</evidence>
<feature type="transmembrane region" description="Helical" evidence="10">
    <location>
        <begin position="431"/>
        <end position="448"/>
    </location>
</feature>
<feature type="transmembrane region" description="Helical" evidence="10">
    <location>
        <begin position="138"/>
        <end position="156"/>
    </location>
</feature>
<feature type="transmembrane region" description="Helical" evidence="10">
    <location>
        <begin position="363"/>
        <end position="388"/>
    </location>
</feature>
<keyword evidence="5 10" id="KW-0812">Transmembrane</keyword>
<keyword evidence="7 10" id="KW-0472">Membrane</keyword>
<feature type="transmembrane region" description="Helical" evidence="10">
    <location>
        <begin position="253"/>
        <end position="276"/>
    </location>
</feature>
<reference evidence="12 13" key="1">
    <citation type="journal article" date="2016" name="Genome Biol. Evol.">
        <title>Divergent and convergent evolution of fungal pathogenicity.</title>
        <authorList>
            <person name="Shang Y."/>
            <person name="Xiao G."/>
            <person name="Zheng P."/>
            <person name="Cen K."/>
            <person name="Zhan S."/>
            <person name="Wang C."/>
        </authorList>
    </citation>
    <scope>NUCLEOTIDE SEQUENCE [LARGE SCALE GENOMIC DNA]</scope>
    <source>
        <strain evidence="12 13">RCEF 2490</strain>
    </source>
</reference>
<dbReference type="FunFam" id="1.20.1250.20:FF:000196">
    <property type="entry name" value="MFS toxin efflux pump (AflT)"/>
    <property type="match status" value="1"/>
</dbReference>
<evidence type="ECO:0000256" key="7">
    <source>
        <dbReference type="ARBA" id="ARBA00023136"/>
    </source>
</evidence>
<keyword evidence="3" id="KW-0813">Transport</keyword>
<evidence type="ECO:0000256" key="4">
    <source>
        <dbReference type="ARBA" id="ARBA00022475"/>
    </source>
</evidence>
<feature type="region of interest" description="Disordered" evidence="9">
    <location>
        <begin position="1"/>
        <end position="91"/>
    </location>
</feature>
<keyword evidence="8" id="KW-0325">Glycoprotein</keyword>
<feature type="transmembrane region" description="Helical" evidence="10">
    <location>
        <begin position="594"/>
        <end position="613"/>
    </location>
</feature>
<proteinExistence type="inferred from homology"/>
<feature type="compositionally biased region" description="Low complexity" evidence="9">
    <location>
        <begin position="1"/>
        <end position="17"/>
    </location>
</feature>
<dbReference type="Proteomes" id="UP000078544">
    <property type="component" value="Unassembled WGS sequence"/>
</dbReference>
<evidence type="ECO:0000313" key="13">
    <source>
        <dbReference type="Proteomes" id="UP000078544"/>
    </source>
</evidence>
<feature type="transmembrane region" description="Helical" evidence="10">
    <location>
        <begin position="168"/>
        <end position="187"/>
    </location>
</feature>
<dbReference type="Gene3D" id="1.20.1250.20">
    <property type="entry name" value="MFS general substrate transporter like domains"/>
    <property type="match status" value="1"/>
</dbReference>
<accession>A0A166RQL8</accession>
<feature type="transmembrane region" description="Helical" evidence="10">
    <location>
        <begin position="453"/>
        <end position="472"/>
    </location>
</feature>
<feature type="compositionally biased region" description="Basic and acidic residues" evidence="9">
    <location>
        <begin position="65"/>
        <end position="88"/>
    </location>
</feature>
<feature type="domain" description="Major facilitator superfamily (MFS) profile" evidence="11">
    <location>
        <begin position="103"/>
        <end position="616"/>
    </location>
</feature>
<keyword evidence="6 10" id="KW-1133">Transmembrane helix</keyword>
<evidence type="ECO:0000256" key="8">
    <source>
        <dbReference type="ARBA" id="ARBA00023180"/>
    </source>
</evidence>
<evidence type="ECO:0000259" key="11">
    <source>
        <dbReference type="PROSITE" id="PS50850"/>
    </source>
</evidence>
<dbReference type="InterPro" id="IPR020846">
    <property type="entry name" value="MFS_dom"/>
</dbReference>
<gene>
    <name evidence="12" type="ORF">AAL_00800</name>
</gene>
<dbReference type="AlphaFoldDB" id="A0A166RQL8"/>
<dbReference type="InterPro" id="IPR011701">
    <property type="entry name" value="MFS"/>
</dbReference>
<dbReference type="PANTHER" id="PTHR23501">
    <property type="entry name" value="MAJOR FACILITATOR SUPERFAMILY"/>
    <property type="match status" value="1"/>
</dbReference>
<dbReference type="PROSITE" id="PS50850">
    <property type="entry name" value="MFS"/>
    <property type="match status" value="1"/>
</dbReference>
<feature type="transmembrane region" description="Helical" evidence="10">
    <location>
        <begin position="226"/>
        <end position="247"/>
    </location>
</feature>
<dbReference type="FunFam" id="1.20.1250.20:FF:000489">
    <property type="entry name" value="MFS general substrate transporter"/>
    <property type="match status" value="1"/>
</dbReference>
<dbReference type="FunFam" id="1.20.1720.10:FF:000012">
    <property type="entry name" value="MFS toxin efflux pump (AflT)"/>
    <property type="match status" value="1"/>
</dbReference>
<dbReference type="GO" id="GO:0022857">
    <property type="term" value="F:transmembrane transporter activity"/>
    <property type="evidence" value="ECO:0007669"/>
    <property type="project" value="InterPro"/>
</dbReference>
<protein>
    <submittedName>
        <fullName evidence="12">MFS transporter</fullName>
    </submittedName>
</protein>
<feature type="transmembrane region" description="Helical" evidence="10">
    <location>
        <begin position="193"/>
        <end position="214"/>
    </location>
</feature>
<dbReference type="Pfam" id="PF07690">
    <property type="entry name" value="MFS_1"/>
    <property type="match status" value="1"/>
</dbReference>
<feature type="transmembrane region" description="Helical" evidence="10">
    <location>
        <begin position="100"/>
        <end position="126"/>
    </location>
</feature>
<evidence type="ECO:0000256" key="5">
    <source>
        <dbReference type="ARBA" id="ARBA00022692"/>
    </source>
</evidence>
<feature type="transmembrane region" description="Helical" evidence="10">
    <location>
        <begin position="330"/>
        <end position="351"/>
    </location>
</feature>
<comment type="subcellular location">
    <subcellularLocation>
        <location evidence="1">Cell membrane</location>
        <topology evidence="1">Multi-pass membrane protein</topology>
    </subcellularLocation>
</comment>
<dbReference type="EMBL" id="AZGY01000001">
    <property type="protein sequence ID" value="OAA33335.1"/>
    <property type="molecule type" value="Genomic_DNA"/>
</dbReference>
<name>A0A166RQL8_9HYPO</name>
<feature type="transmembrane region" description="Helical" evidence="10">
    <location>
        <begin position="297"/>
        <end position="318"/>
    </location>
</feature>
<evidence type="ECO:0000256" key="1">
    <source>
        <dbReference type="ARBA" id="ARBA00004651"/>
    </source>
</evidence>
<evidence type="ECO:0000256" key="10">
    <source>
        <dbReference type="SAM" id="Phobius"/>
    </source>
</evidence>
<evidence type="ECO:0000256" key="2">
    <source>
        <dbReference type="ARBA" id="ARBA00007520"/>
    </source>
</evidence>
<dbReference type="CDD" id="cd17502">
    <property type="entry name" value="MFS_Azr1_MDR_like"/>
    <property type="match status" value="1"/>
</dbReference>
<dbReference type="OrthoDB" id="10021397at2759"/>
<comment type="caution">
    <text evidence="12">The sequence shown here is derived from an EMBL/GenBank/DDBJ whole genome shotgun (WGS) entry which is preliminary data.</text>
</comment>
<sequence length="626" mass="66598">MAGAGSSTGVTSVTTSGETQAKQEQGQEAPITTTIAAATAAATNNSLAASTPAELPEKQNGASVVEDHDQDTSTKLEEDGEEKPASHDDGEEEYPAAWRLGLITVALCLSVFCMALDNTIIATAIPRITDQFKALEDVGWYGSAYLLTTCAVQLIFGKLYTFYSVKWVYLFAIGLFELGSLVCGATPNSVGLILGRAVAGLGAAGIFSGALLIINRSVPLRQRPMYMGIIGSMYGIASVAGPLMGGAFTDHLTWRWCFYINLPFGAVTVAFIIPFLKLPKSRVAKQRLTWRQQLQSFDLLGTFLFIPGVVCLLLALQWGGTKYAWSNGRIIALFVVFGLLIIGFVAVQIWLKEKATVPPRIFLNRTVWTCAVFGACLGSAFFVMVYYVCSFCPPNPFEASDPKFADPVQQLPIWFQAVQGTSAIQSGIKNLPMILSLVVFSVLSGGLVTTIGYYAPFMIVSTILMAVGAGMLSTFDVDASPAEWIGYQILFGTGVGFGMQQTMVAVQASLDGADVAIGTAIIIFSQTLGGALFICVAQNVFQNKLVSNIADAHIAGLDPASVVTVGATEVQTLIPKEFLPVVLQAYNGAVTNTFYVSAAMAVLSIIGSVLVPWNSVKGKKIEMAAA</sequence>
<dbReference type="InterPro" id="IPR036259">
    <property type="entry name" value="MFS_trans_sf"/>
</dbReference>
<dbReference type="PANTHER" id="PTHR23501:SF199">
    <property type="entry name" value="MFS EFFLUX TRANSPORTER INPD-RELATED"/>
    <property type="match status" value="1"/>
</dbReference>
<dbReference type="PRINTS" id="PR01036">
    <property type="entry name" value="TCRTETB"/>
</dbReference>
<dbReference type="SUPFAM" id="SSF103473">
    <property type="entry name" value="MFS general substrate transporter"/>
    <property type="match status" value="1"/>
</dbReference>
<comment type="similarity">
    <text evidence="2">Belongs to the major facilitator superfamily. TCR/Tet family.</text>
</comment>
<organism evidence="12 13">
    <name type="scientific">Moelleriella libera RCEF 2490</name>
    <dbReference type="NCBI Taxonomy" id="1081109"/>
    <lineage>
        <taxon>Eukaryota</taxon>
        <taxon>Fungi</taxon>
        <taxon>Dikarya</taxon>
        <taxon>Ascomycota</taxon>
        <taxon>Pezizomycotina</taxon>
        <taxon>Sordariomycetes</taxon>
        <taxon>Hypocreomycetidae</taxon>
        <taxon>Hypocreales</taxon>
        <taxon>Clavicipitaceae</taxon>
        <taxon>Moelleriella</taxon>
    </lineage>
</organism>
<feature type="compositionally biased region" description="Low complexity" evidence="9">
    <location>
        <begin position="29"/>
        <end position="53"/>
    </location>
</feature>
<evidence type="ECO:0000256" key="9">
    <source>
        <dbReference type="SAM" id="MobiDB-lite"/>
    </source>
</evidence>
<evidence type="ECO:0000313" key="12">
    <source>
        <dbReference type="EMBL" id="OAA33335.1"/>
    </source>
</evidence>
<keyword evidence="4" id="KW-1003">Cell membrane</keyword>
<keyword evidence="13" id="KW-1185">Reference proteome</keyword>
<dbReference type="GO" id="GO:0005886">
    <property type="term" value="C:plasma membrane"/>
    <property type="evidence" value="ECO:0007669"/>
    <property type="project" value="UniProtKB-SubCell"/>
</dbReference>
<feature type="transmembrane region" description="Helical" evidence="10">
    <location>
        <begin position="515"/>
        <end position="541"/>
    </location>
</feature>
<evidence type="ECO:0000256" key="3">
    <source>
        <dbReference type="ARBA" id="ARBA00022448"/>
    </source>
</evidence>